<organism evidence="2 3">
    <name type="scientific">Methylobacterium indicum</name>
    <dbReference type="NCBI Taxonomy" id="1775910"/>
    <lineage>
        <taxon>Bacteria</taxon>
        <taxon>Pseudomonadati</taxon>
        <taxon>Pseudomonadota</taxon>
        <taxon>Alphaproteobacteria</taxon>
        <taxon>Hyphomicrobiales</taxon>
        <taxon>Methylobacteriaceae</taxon>
        <taxon>Methylobacterium</taxon>
    </lineage>
</organism>
<dbReference type="EMBL" id="AP024145">
    <property type="protein sequence ID" value="BCM84626.1"/>
    <property type="molecule type" value="Genomic_DNA"/>
</dbReference>
<evidence type="ECO:0000313" key="2">
    <source>
        <dbReference type="EMBL" id="BCM84626.1"/>
    </source>
</evidence>
<evidence type="ECO:0000313" key="3">
    <source>
        <dbReference type="Proteomes" id="UP000663508"/>
    </source>
</evidence>
<evidence type="ECO:0000256" key="1">
    <source>
        <dbReference type="SAM" id="Phobius"/>
    </source>
</evidence>
<dbReference type="Proteomes" id="UP000663508">
    <property type="component" value="Chromosome"/>
</dbReference>
<dbReference type="KEGG" id="mind:mvi_30870"/>
<gene>
    <name evidence="2" type="ORF">mvi_30870</name>
</gene>
<keyword evidence="1" id="KW-0472">Membrane</keyword>
<dbReference type="AlphaFoldDB" id="A0A8H8WUF7"/>
<keyword evidence="1" id="KW-1133">Transmembrane helix</keyword>
<sequence>MPHDHGSAERADAAVPRRLPAPFSLLRQGVGPRLALAALPALVVWALIGWAMA</sequence>
<reference evidence="2" key="1">
    <citation type="submission" date="2020-11" db="EMBL/GenBank/DDBJ databases">
        <title>Complete genome sequence of a novel pathogenic Methylobacterium strain isolated from rice in Vietnam.</title>
        <authorList>
            <person name="Lai K."/>
            <person name="Okazaki S."/>
            <person name="Higashi K."/>
            <person name="Mori H."/>
            <person name="Toyoda A."/>
            <person name="Kurokawa K."/>
        </authorList>
    </citation>
    <scope>NUCLEOTIDE SEQUENCE</scope>
    <source>
        <strain evidence="2">VL1</strain>
    </source>
</reference>
<name>A0A8H8WUF7_9HYPH</name>
<protein>
    <submittedName>
        <fullName evidence="2">Uncharacterized protein</fullName>
    </submittedName>
</protein>
<accession>A0A8H8WUF7</accession>
<dbReference type="RefSeq" id="WP_158004005.1">
    <property type="nucleotide sequence ID" value="NZ_AP024145.1"/>
</dbReference>
<proteinExistence type="predicted"/>
<feature type="transmembrane region" description="Helical" evidence="1">
    <location>
        <begin position="34"/>
        <end position="52"/>
    </location>
</feature>
<keyword evidence="1" id="KW-0812">Transmembrane</keyword>